<dbReference type="InterPro" id="IPR036890">
    <property type="entry name" value="HATPase_C_sf"/>
</dbReference>
<dbReference type="Gene3D" id="3.30.565.10">
    <property type="entry name" value="Histidine kinase-like ATPase, C-terminal domain"/>
    <property type="match status" value="1"/>
</dbReference>
<dbReference type="AlphaFoldDB" id="A0A4Q9G3K8"/>
<dbReference type="SMART" id="SM00387">
    <property type="entry name" value="HATPase_c"/>
    <property type="match status" value="1"/>
</dbReference>
<evidence type="ECO:0000313" key="8">
    <source>
        <dbReference type="EMBL" id="TBN42520.1"/>
    </source>
</evidence>
<name>A0A4Q9G3K8_9RHOB</name>
<comment type="subcellular location">
    <subcellularLocation>
        <location evidence="1">Membrane</location>
    </subcellularLocation>
</comment>
<dbReference type="GO" id="GO:0016020">
    <property type="term" value="C:membrane"/>
    <property type="evidence" value="ECO:0007669"/>
    <property type="project" value="UniProtKB-SubCell"/>
</dbReference>
<dbReference type="CDD" id="cd16917">
    <property type="entry name" value="HATPase_UhpB-NarQ-NarX-like"/>
    <property type="match status" value="1"/>
</dbReference>
<evidence type="ECO:0000256" key="4">
    <source>
        <dbReference type="ARBA" id="ARBA00022777"/>
    </source>
</evidence>
<dbReference type="Proteomes" id="UP000293520">
    <property type="component" value="Unassembled WGS sequence"/>
</dbReference>
<organism evidence="8 9">
    <name type="scientific">Paracoccus subflavus</name>
    <dbReference type="NCBI Taxonomy" id="2528244"/>
    <lineage>
        <taxon>Bacteria</taxon>
        <taxon>Pseudomonadati</taxon>
        <taxon>Pseudomonadota</taxon>
        <taxon>Alphaproteobacteria</taxon>
        <taxon>Rhodobacterales</taxon>
        <taxon>Paracoccaceae</taxon>
        <taxon>Paracoccus</taxon>
    </lineage>
</organism>
<keyword evidence="2" id="KW-0597">Phosphoprotein</keyword>
<feature type="domain" description="HAMP" evidence="7">
    <location>
        <begin position="206"/>
        <end position="258"/>
    </location>
</feature>
<evidence type="ECO:0000256" key="3">
    <source>
        <dbReference type="ARBA" id="ARBA00022679"/>
    </source>
</evidence>
<feature type="transmembrane region" description="Helical" evidence="6">
    <location>
        <begin position="40"/>
        <end position="60"/>
    </location>
</feature>
<comment type="caution">
    <text evidence="8">The sequence shown here is derived from an EMBL/GenBank/DDBJ whole genome shotgun (WGS) entry which is preliminary data.</text>
</comment>
<evidence type="ECO:0000256" key="6">
    <source>
        <dbReference type="SAM" id="Phobius"/>
    </source>
</evidence>
<dbReference type="InterPro" id="IPR011712">
    <property type="entry name" value="Sig_transdc_His_kin_sub3_dim/P"/>
</dbReference>
<keyword evidence="9" id="KW-1185">Reference proteome</keyword>
<evidence type="ECO:0000256" key="2">
    <source>
        <dbReference type="ARBA" id="ARBA00022553"/>
    </source>
</evidence>
<dbReference type="InterPro" id="IPR003594">
    <property type="entry name" value="HATPase_dom"/>
</dbReference>
<evidence type="ECO:0000256" key="1">
    <source>
        <dbReference type="ARBA" id="ARBA00004370"/>
    </source>
</evidence>
<dbReference type="RefSeq" id="WP_130989950.1">
    <property type="nucleotide sequence ID" value="NZ_SISK01000002.1"/>
</dbReference>
<keyword evidence="3" id="KW-0808">Transferase</keyword>
<keyword evidence="6" id="KW-0812">Transmembrane</keyword>
<sequence>MRLFYAAGTGAKSRQARHLTRAAGSVTLPAMNRLSLTQRILLVILAVQAALFVTLAAASLNSARRDIAAETRLAAETARALVLATIGTMQGSVPPDRIMQLLPERLVVPRHVAVGTVDILDGVVRRPPAPPTPPARAPGWFAAMVAPDPSETRLPVMIDGRPRGYVFIATDPDAEIARAWRDLSAFLGLAALASLVQAVLILLATRQALHPVAVIASRLAALRRGDLKARVGPVAGRDLAGVAAGMDELARALQQAQADRARLQRRVVTRGDEERKAIARDLHDEMGPCLFGLRVEADALHKAAPTPAIAAQAQAIAAIADEIARVNRALLGDLRPVAIGQLPLATVLSDYVIDLRRRFAVPHIDLDVMPGLPEPDEATALTLFRILQEGTTNALRHAGASRIAVRLWTDPAHWRMTVSDNGRGMAADSREGTGLTGMRERITLLDGDLALSTGAQGTTIAASLPRHQID</sequence>
<dbReference type="SUPFAM" id="SSF55874">
    <property type="entry name" value="ATPase domain of HSP90 chaperone/DNA topoisomerase II/histidine kinase"/>
    <property type="match status" value="1"/>
</dbReference>
<dbReference type="OrthoDB" id="9778496at2"/>
<keyword evidence="6" id="KW-0472">Membrane</keyword>
<dbReference type="PANTHER" id="PTHR24421:SF58">
    <property type="entry name" value="SIGNAL TRANSDUCTION HISTIDINE-PROTEIN KINASE_PHOSPHATASE UHPB"/>
    <property type="match status" value="1"/>
</dbReference>
<proteinExistence type="predicted"/>
<accession>A0A4Q9G3K8</accession>
<protein>
    <recommendedName>
        <fullName evidence="7">HAMP domain-containing protein</fullName>
    </recommendedName>
</protein>
<dbReference type="EMBL" id="SISK01000002">
    <property type="protein sequence ID" value="TBN42520.1"/>
    <property type="molecule type" value="Genomic_DNA"/>
</dbReference>
<dbReference type="PROSITE" id="PS50885">
    <property type="entry name" value="HAMP"/>
    <property type="match status" value="1"/>
</dbReference>
<evidence type="ECO:0000256" key="5">
    <source>
        <dbReference type="ARBA" id="ARBA00023012"/>
    </source>
</evidence>
<gene>
    <name evidence="8" type="ORF">EYE42_03585</name>
</gene>
<dbReference type="Pfam" id="PF07730">
    <property type="entry name" value="HisKA_3"/>
    <property type="match status" value="1"/>
</dbReference>
<dbReference type="InterPro" id="IPR003660">
    <property type="entry name" value="HAMP_dom"/>
</dbReference>
<dbReference type="GO" id="GO:0046983">
    <property type="term" value="F:protein dimerization activity"/>
    <property type="evidence" value="ECO:0007669"/>
    <property type="project" value="InterPro"/>
</dbReference>
<feature type="transmembrane region" description="Helical" evidence="6">
    <location>
        <begin position="185"/>
        <end position="204"/>
    </location>
</feature>
<keyword evidence="4" id="KW-0418">Kinase</keyword>
<dbReference type="Gene3D" id="1.20.5.1930">
    <property type="match status" value="1"/>
</dbReference>
<reference evidence="8 9" key="1">
    <citation type="submission" date="2019-02" db="EMBL/GenBank/DDBJ databases">
        <title>Paracoccus subflavus sp. nov., isolated from marine sediment of the Pacific Ocean.</title>
        <authorList>
            <person name="Zhang G."/>
        </authorList>
    </citation>
    <scope>NUCLEOTIDE SEQUENCE [LARGE SCALE GENOMIC DNA]</scope>
    <source>
        <strain evidence="8 9">GY0581</strain>
    </source>
</reference>
<keyword evidence="6" id="KW-1133">Transmembrane helix</keyword>
<dbReference type="GO" id="GO:0000155">
    <property type="term" value="F:phosphorelay sensor kinase activity"/>
    <property type="evidence" value="ECO:0007669"/>
    <property type="project" value="InterPro"/>
</dbReference>
<evidence type="ECO:0000313" key="9">
    <source>
        <dbReference type="Proteomes" id="UP000293520"/>
    </source>
</evidence>
<evidence type="ECO:0000259" key="7">
    <source>
        <dbReference type="PROSITE" id="PS50885"/>
    </source>
</evidence>
<dbReference type="Pfam" id="PF02518">
    <property type="entry name" value="HATPase_c"/>
    <property type="match status" value="1"/>
</dbReference>
<keyword evidence="5" id="KW-0902">Two-component regulatory system</keyword>
<dbReference type="PANTHER" id="PTHR24421">
    <property type="entry name" value="NITRATE/NITRITE SENSOR PROTEIN NARX-RELATED"/>
    <property type="match status" value="1"/>
</dbReference>
<dbReference type="InterPro" id="IPR050482">
    <property type="entry name" value="Sensor_HK_TwoCompSys"/>
</dbReference>